<dbReference type="CDD" id="cd00158">
    <property type="entry name" value="RHOD"/>
    <property type="match status" value="1"/>
</dbReference>
<keyword evidence="3" id="KW-1185">Reference proteome</keyword>
<reference evidence="2 3" key="1">
    <citation type="submission" date="2016-07" db="EMBL/GenBank/DDBJ databases">
        <title>Draft genome of Streptomyces diastatochromogenes.</title>
        <authorList>
            <person name="Podduturi R."/>
            <person name="Lukassen M.B."/>
            <person name="Clausen N."/>
            <person name="Nielsen J.L."/>
            <person name="Jorgensen N.O."/>
        </authorList>
    </citation>
    <scope>NUCLEOTIDE SEQUENCE [LARGE SCALE GENOMIC DNA]</scope>
    <source>
        <strain evidence="2 3">DSM 40608</strain>
    </source>
</reference>
<comment type="caution">
    <text evidence="2">The sequence shown here is derived from an EMBL/GenBank/DDBJ whole genome shotgun (WGS) entry which is preliminary data.</text>
</comment>
<gene>
    <name evidence="2" type="ORF">BEK98_23900</name>
</gene>
<dbReference type="PANTHER" id="PTHR44086:SF10">
    <property type="entry name" value="THIOSULFATE SULFURTRANSFERASE_RHODANESE-LIKE DOMAIN-CONTAINING PROTEIN 3"/>
    <property type="match status" value="1"/>
</dbReference>
<feature type="domain" description="Rhodanese" evidence="1">
    <location>
        <begin position="27"/>
        <end position="117"/>
    </location>
</feature>
<dbReference type="EMBL" id="MCGQ01000020">
    <property type="protein sequence ID" value="OXY93255.1"/>
    <property type="molecule type" value="Genomic_DNA"/>
</dbReference>
<dbReference type="PANTHER" id="PTHR44086">
    <property type="entry name" value="THIOSULFATE SULFURTRANSFERASE RDL2, MITOCHONDRIAL-RELATED"/>
    <property type="match status" value="1"/>
</dbReference>
<name>A0A233SC74_STRDA</name>
<evidence type="ECO:0000259" key="1">
    <source>
        <dbReference type="PROSITE" id="PS50206"/>
    </source>
</evidence>
<dbReference type="SUPFAM" id="SSF52821">
    <property type="entry name" value="Rhodanese/Cell cycle control phosphatase"/>
    <property type="match status" value="1"/>
</dbReference>
<proteinExistence type="predicted"/>
<dbReference type="InterPro" id="IPR001763">
    <property type="entry name" value="Rhodanese-like_dom"/>
</dbReference>
<protein>
    <recommendedName>
        <fullName evidence="1">Rhodanese domain-containing protein</fullName>
    </recommendedName>
</protein>
<dbReference type="Proteomes" id="UP000215483">
    <property type="component" value="Unassembled WGS sequence"/>
</dbReference>
<accession>A0A233SC74</accession>
<dbReference type="SMART" id="SM00450">
    <property type="entry name" value="RHOD"/>
    <property type="match status" value="1"/>
</dbReference>
<evidence type="ECO:0000313" key="3">
    <source>
        <dbReference type="Proteomes" id="UP000215483"/>
    </source>
</evidence>
<organism evidence="2 3">
    <name type="scientific">Streptomyces diastatochromogenes</name>
    <dbReference type="NCBI Taxonomy" id="42236"/>
    <lineage>
        <taxon>Bacteria</taxon>
        <taxon>Bacillati</taxon>
        <taxon>Actinomycetota</taxon>
        <taxon>Actinomycetes</taxon>
        <taxon>Kitasatosporales</taxon>
        <taxon>Streptomycetaceae</taxon>
        <taxon>Streptomyces</taxon>
    </lineage>
</organism>
<dbReference type="Pfam" id="PF00581">
    <property type="entry name" value="Rhodanese"/>
    <property type="match status" value="1"/>
</dbReference>
<sequence length="119" mass="13310">MSDDRHRAAPADGSAITPRHLKRLLDQGAPIDLVDVREPHEWEIVRIPGARLVPMREWLDGSALPTLRQGRTPVFYCRTGRRTLEVLAVAREAGFADAVHLEGGVVAWVNEIDPRLPVY</sequence>
<dbReference type="RefSeq" id="WP_208643210.1">
    <property type="nucleotide sequence ID" value="NZ_MCGQ01000020.1"/>
</dbReference>
<dbReference type="PROSITE" id="PS50206">
    <property type="entry name" value="RHODANESE_3"/>
    <property type="match status" value="1"/>
</dbReference>
<dbReference type="AlphaFoldDB" id="A0A233SC74"/>
<dbReference type="InterPro" id="IPR036873">
    <property type="entry name" value="Rhodanese-like_dom_sf"/>
</dbReference>
<dbReference type="GO" id="GO:0004792">
    <property type="term" value="F:thiosulfate-cyanide sulfurtransferase activity"/>
    <property type="evidence" value="ECO:0007669"/>
    <property type="project" value="TreeGrafter"/>
</dbReference>
<dbReference type="Gene3D" id="3.40.250.10">
    <property type="entry name" value="Rhodanese-like domain"/>
    <property type="match status" value="1"/>
</dbReference>
<evidence type="ECO:0000313" key="2">
    <source>
        <dbReference type="EMBL" id="OXY93255.1"/>
    </source>
</evidence>